<dbReference type="EMBL" id="CP051128">
    <property type="protein sequence ID" value="QIZ09131.1"/>
    <property type="molecule type" value="Genomic_DNA"/>
</dbReference>
<evidence type="ECO:0000256" key="3">
    <source>
        <dbReference type="ARBA" id="ARBA00022989"/>
    </source>
</evidence>
<evidence type="ECO:0000256" key="4">
    <source>
        <dbReference type="ARBA" id="ARBA00023136"/>
    </source>
</evidence>
<comment type="subcellular location">
    <subcellularLocation>
        <location evidence="1">Membrane</location>
        <topology evidence="1">Multi-pass membrane protein</topology>
    </subcellularLocation>
</comment>
<feature type="transmembrane region" description="Helical" evidence="5">
    <location>
        <begin position="114"/>
        <end position="134"/>
    </location>
</feature>
<keyword evidence="3 5" id="KW-1133">Transmembrane helix</keyword>
<dbReference type="GO" id="GO:0016020">
    <property type="term" value="C:membrane"/>
    <property type="evidence" value="ECO:0007669"/>
    <property type="project" value="UniProtKB-SubCell"/>
</dbReference>
<proteinExistence type="predicted"/>
<dbReference type="InterPro" id="IPR032808">
    <property type="entry name" value="DoxX"/>
</dbReference>
<feature type="transmembrane region" description="Helical" evidence="5">
    <location>
        <begin position="65"/>
        <end position="82"/>
    </location>
</feature>
<dbReference type="Proteomes" id="UP000501868">
    <property type="component" value="Chromosome"/>
</dbReference>
<evidence type="ECO:0000313" key="7">
    <source>
        <dbReference type="Proteomes" id="UP000501868"/>
    </source>
</evidence>
<feature type="transmembrane region" description="Helical" evidence="5">
    <location>
        <begin position="89"/>
        <end position="108"/>
    </location>
</feature>
<evidence type="ECO:0000313" key="6">
    <source>
        <dbReference type="EMBL" id="QIZ09131.1"/>
    </source>
</evidence>
<accession>A0A6H1P785</accession>
<evidence type="ECO:0000256" key="5">
    <source>
        <dbReference type="SAM" id="Phobius"/>
    </source>
</evidence>
<keyword evidence="4 5" id="KW-0472">Membrane</keyword>
<keyword evidence="2 5" id="KW-0812">Transmembrane</keyword>
<reference evidence="6 7" key="2">
    <citation type="submission" date="2020-04" db="EMBL/GenBank/DDBJ databases">
        <authorList>
            <person name="Fomenkov A."/>
            <person name="Anton B.P."/>
            <person name="Roberts R.J."/>
        </authorList>
    </citation>
    <scope>NUCLEOTIDE SEQUENCE [LARGE SCALE GENOMIC DNA]</scope>
    <source>
        <strain evidence="6 7">S2</strain>
    </source>
</reference>
<dbReference type="Pfam" id="PF07681">
    <property type="entry name" value="DoxX"/>
    <property type="match status" value="1"/>
</dbReference>
<dbReference type="AlphaFoldDB" id="A0A6H1P785"/>
<sequence>MLVFCNGLSLFLHKIYKGGVFILNTNKLIRITVAYVFITSALMKLMGTEVTKHFLGLGLPYPHMMLKLVILIEMVCGILLLVNKAVKSAVVPLIGIMIAAILLTKVPLLHTGFLPFAFGARLDIVMLVLLVYLYKAK</sequence>
<feature type="transmembrane region" description="Helical" evidence="5">
    <location>
        <begin position="28"/>
        <end position="45"/>
    </location>
</feature>
<evidence type="ECO:0000256" key="2">
    <source>
        <dbReference type="ARBA" id="ARBA00022692"/>
    </source>
</evidence>
<reference evidence="6 7" key="1">
    <citation type="submission" date="2020-04" db="EMBL/GenBank/DDBJ databases">
        <title>Genome-Wide Identification of 5-Methylcytosine Sites in Bacterial Genomes By High-Throughput Sequencing of MspJI Restriction Fragments.</title>
        <authorList>
            <person name="Wu V."/>
        </authorList>
    </citation>
    <scope>NUCLEOTIDE SEQUENCE [LARGE SCALE GENOMIC DNA]</scope>
    <source>
        <strain evidence="6 7">S2</strain>
    </source>
</reference>
<organism evidence="6 7">
    <name type="scientific">Priestia megaterium</name>
    <name type="common">Bacillus megaterium</name>
    <dbReference type="NCBI Taxonomy" id="1404"/>
    <lineage>
        <taxon>Bacteria</taxon>
        <taxon>Bacillati</taxon>
        <taxon>Bacillota</taxon>
        <taxon>Bacilli</taxon>
        <taxon>Bacillales</taxon>
        <taxon>Bacillaceae</taxon>
        <taxon>Priestia</taxon>
    </lineage>
</organism>
<gene>
    <name evidence="6" type="ORF">HFZ78_22470</name>
</gene>
<protein>
    <submittedName>
        <fullName evidence="6">DoxX family protein</fullName>
    </submittedName>
</protein>
<name>A0A6H1P785_PRIMG</name>
<evidence type="ECO:0000256" key="1">
    <source>
        <dbReference type="ARBA" id="ARBA00004141"/>
    </source>
</evidence>